<dbReference type="InterPro" id="IPR000531">
    <property type="entry name" value="Beta-barrel_TonB"/>
</dbReference>
<evidence type="ECO:0000256" key="5">
    <source>
        <dbReference type="ARBA" id="ARBA00022692"/>
    </source>
</evidence>
<evidence type="ECO:0000259" key="12">
    <source>
        <dbReference type="Pfam" id="PF00593"/>
    </source>
</evidence>
<dbReference type="GO" id="GO:0009279">
    <property type="term" value="C:cell outer membrane"/>
    <property type="evidence" value="ECO:0007669"/>
    <property type="project" value="UniProtKB-SubCell"/>
</dbReference>
<evidence type="ECO:0000256" key="9">
    <source>
        <dbReference type="ARBA" id="ARBA00023237"/>
    </source>
</evidence>
<gene>
    <name evidence="14" type="ORF">QB898_10025</name>
</gene>
<dbReference type="InterPro" id="IPR037066">
    <property type="entry name" value="Plug_dom_sf"/>
</dbReference>
<evidence type="ECO:0000256" key="4">
    <source>
        <dbReference type="ARBA" id="ARBA00022452"/>
    </source>
</evidence>
<evidence type="ECO:0000313" key="15">
    <source>
        <dbReference type="Proteomes" id="UP001237156"/>
    </source>
</evidence>
<comment type="subcellular location">
    <subcellularLocation>
        <location evidence="1">Cell outer membrane</location>
        <topology evidence="1">Multi-pass membrane protein</topology>
    </subcellularLocation>
</comment>
<evidence type="ECO:0000313" key="14">
    <source>
        <dbReference type="EMBL" id="MDG9700040.1"/>
    </source>
</evidence>
<evidence type="ECO:0000256" key="10">
    <source>
        <dbReference type="RuleBase" id="RU003357"/>
    </source>
</evidence>
<dbReference type="Gene3D" id="2.170.130.10">
    <property type="entry name" value="TonB-dependent receptor, plug domain"/>
    <property type="match status" value="1"/>
</dbReference>
<name>A0AAW6RKL0_9BURK</name>
<comment type="caution">
    <text evidence="14">The sequence shown here is derived from an EMBL/GenBank/DDBJ whole genome shotgun (WGS) entry which is preliminary data.</text>
</comment>
<feature type="domain" description="TonB-dependent receptor-like beta-barrel" evidence="12">
    <location>
        <begin position="150"/>
        <end position="243"/>
    </location>
</feature>
<proteinExistence type="inferred from homology"/>
<keyword evidence="6 10" id="KW-0798">TonB box</keyword>
<feature type="domain" description="TonB-dependent receptor plug" evidence="13">
    <location>
        <begin position="40"/>
        <end position="133"/>
    </location>
</feature>
<keyword evidence="4" id="KW-1134">Transmembrane beta strand</keyword>
<dbReference type="Gene3D" id="2.40.170.20">
    <property type="entry name" value="TonB-dependent receptor, beta-barrel domain"/>
    <property type="match status" value="2"/>
</dbReference>
<dbReference type="Proteomes" id="UP001237156">
    <property type="component" value="Unassembled WGS sequence"/>
</dbReference>
<evidence type="ECO:0000256" key="1">
    <source>
        <dbReference type="ARBA" id="ARBA00004571"/>
    </source>
</evidence>
<evidence type="ECO:0000256" key="6">
    <source>
        <dbReference type="ARBA" id="ARBA00023077"/>
    </source>
</evidence>
<evidence type="ECO:0000256" key="11">
    <source>
        <dbReference type="SAM" id="MobiDB-lite"/>
    </source>
</evidence>
<sequence length="328" mass="36055">MPALAQETEEKDGSASSGSLPTVEVKASAMQATTGMELSMRQTPQSVTVVSKPVLREQGITGMAGAMRSTTGINVLSETGRVRFQSRGFYIDQIQEDGISSTVPGSSGNPTRDPQSMTDMAVYEHIEVLRGLTGLPEPNWDSGANYWMKMAYSDKITSSALMLGTRLNPAERLHVIVGTRYTSWRVSGYEDYQWYTGRVDKDPTAFYSRKRHRFTPYLGVTFDLDDSSSLYTSYTSIFKPNASKDREGRYYNQPIGNVRSRGLDAEISGQIISRWQMAAGYTFNTSQYRRTKSSSRAEGMSTRPGTCCACTPATACPSLASSGAWARA</sequence>
<evidence type="ECO:0000256" key="2">
    <source>
        <dbReference type="ARBA" id="ARBA00009810"/>
    </source>
</evidence>
<dbReference type="Pfam" id="PF07715">
    <property type="entry name" value="Plug"/>
    <property type="match status" value="1"/>
</dbReference>
<evidence type="ECO:0000256" key="7">
    <source>
        <dbReference type="ARBA" id="ARBA00023136"/>
    </source>
</evidence>
<dbReference type="AlphaFoldDB" id="A0AAW6RKL0"/>
<dbReference type="RefSeq" id="WP_279524836.1">
    <property type="nucleotide sequence ID" value="NZ_JARVII010000022.1"/>
</dbReference>
<keyword evidence="8 14" id="KW-0675">Receptor</keyword>
<keyword evidence="5" id="KW-0812">Transmembrane</keyword>
<dbReference type="InterPro" id="IPR012910">
    <property type="entry name" value="Plug_dom"/>
</dbReference>
<dbReference type="Pfam" id="PF00593">
    <property type="entry name" value="TonB_dep_Rec_b-barrel"/>
    <property type="match status" value="1"/>
</dbReference>
<keyword evidence="7 10" id="KW-0472">Membrane</keyword>
<reference evidence="14 15" key="1">
    <citation type="submission" date="2023-04" db="EMBL/GenBank/DDBJ databases">
        <title>Ottowia paracancer sp. nov., isolated from human stomach.</title>
        <authorList>
            <person name="Song Y."/>
        </authorList>
    </citation>
    <scope>NUCLEOTIDE SEQUENCE [LARGE SCALE GENOMIC DNA]</scope>
    <source>
        <strain evidence="14 15">10c7w1</strain>
    </source>
</reference>
<dbReference type="PANTHER" id="PTHR32552:SF74">
    <property type="entry name" value="HYDROXAMATE SIDEROPHORE RECEPTOR FHUE"/>
    <property type="match status" value="1"/>
</dbReference>
<protein>
    <submittedName>
        <fullName evidence="14">TonB-dependent receptor</fullName>
    </submittedName>
</protein>
<accession>A0AAW6RKL0</accession>
<dbReference type="GO" id="GO:0015344">
    <property type="term" value="F:siderophore uptake transmembrane transporter activity"/>
    <property type="evidence" value="ECO:0007669"/>
    <property type="project" value="TreeGrafter"/>
</dbReference>
<comment type="similarity">
    <text evidence="2 10">Belongs to the TonB-dependent receptor family.</text>
</comment>
<evidence type="ECO:0000256" key="8">
    <source>
        <dbReference type="ARBA" id="ARBA00023170"/>
    </source>
</evidence>
<evidence type="ECO:0000256" key="3">
    <source>
        <dbReference type="ARBA" id="ARBA00022448"/>
    </source>
</evidence>
<keyword evidence="15" id="KW-1185">Reference proteome</keyword>
<evidence type="ECO:0000259" key="13">
    <source>
        <dbReference type="Pfam" id="PF07715"/>
    </source>
</evidence>
<dbReference type="InterPro" id="IPR039426">
    <property type="entry name" value="TonB-dep_rcpt-like"/>
</dbReference>
<dbReference type="PANTHER" id="PTHR32552">
    <property type="entry name" value="FERRICHROME IRON RECEPTOR-RELATED"/>
    <property type="match status" value="1"/>
</dbReference>
<dbReference type="EMBL" id="JARVII010000022">
    <property type="protein sequence ID" value="MDG9700040.1"/>
    <property type="molecule type" value="Genomic_DNA"/>
</dbReference>
<dbReference type="InterPro" id="IPR036942">
    <property type="entry name" value="Beta-barrel_TonB_sf"/>
</dbReference>
<feature type="region of interest" description="Disordered" evidence="11">
    <location>
        <begin position="1"/>
        <end position="22"/>
    </location>
</feature>
<keyword evidence="3" id="KW-0813">Transport</keyword>
<organism evidence="14 15">
    <name type="scientific">Ottowia cancrivicina</name>
    <dbReference type="NCBI Taxonomy" id="3040346"/>
    <lineage>
        <taxon>Bacteria</taxon>
        <taxon>Pseudomonadati</taxon>
        <taxon>Pseudomonadota</taxon>
        <taxon>Betaproteobacteria</taxon>
        <taxon>Burkholderiales</taxon>
        <taxon>Comamonadaceae</taxon>
        <taxon>Ottowia</taxon>
    </lineage>
</organism>
<keyword evidence="9" id="KW-0998">Cell outer membrane</keyword>
<dbReference type="SUPFAM" id="SSF56935">
    <property type="entry name" value="Porins"/>
    <property type="match status" value="2"/>
</dbReference>